<dbReference type="Pfam" id="PF01082">
    <property type="entry name" value="Cu2_monooxygen"/>
    <property type="match status" value="1"/>
</dbReference>
<reference evidence="7" key="2">
    <citation type="journal article" date="2021" name="Genome Biol. Evol.">
        <title>Developing a high-quality reference genome for a parasitic bivalve with doubly uniparental inheritance (Bivalvia: Unionida).</title>
        <authorList>
            <person name="Smith C.H."/>
        </authorList>
    </citation>
    <scope>NUCLEOTIDE SEQUENCE</scope>
    <source>
        <strain evidence="7">CHS0354</strain>
        <tissue evidence="7">Mantle</tissue>
    </source>
</reference>
<dbReference type="InterPro" id="IPR036939">
    <property type="entry name" value="Cu2_ascorb_mOase_N_sf"/>
</dbReference>
<dbReference type="PANTHER" id="PTHR10157:SF23">
    <property type="entry name" value="MOXD1 HOMOLOG 1"/>
    <property type="match status" value="1"/>
</dbReference>
<keyword evidence="3" id="KW-0812">Transmembrane</keyword>
<feature type="transmembrane region" description="Helical" evidence="3">
    <location>
        <begin position="9"/>
        <end position="27"/>
    </location>
</feature>
<keyword evidence="3" id="KW-1133">Transmembrane helix</keyword>
<keyword evidence="1" id="KW-1015">Disulfide bond</keyword>
<accession>A0AAE0SAX9</accession>
<feature type="domain" description="Copper type II ascorbate-dependent monooxygenase N-terminal" evidence="4">
    <location>
        <begin position="154"/>
        <end position="274"/>
    </location>
</feature>
<gene>
    <name evidence="7" type="ORF">CHS0354_014541</name>
</gene>
<evidence type="ECO:0000259" key="5">
    <source>
        <dbReference type="Pfam" id="PF03712"/>
    </source>
</evidence>
<keyword evidence="2" id="KW-0325">Glycoprotein</keyword>
<evidence type="ECO:0000256" key="1">
    <source>
        <dbReference type="ARBA" id="ARBA00023157"/>
    </source>
</evidence>
<evidence type="ECO:0000313" key="8">
    <source>
        <dbReference type="Proteomes" id="UP001195483"/>
    </source>
</evidence>
<keyword evidence="3" id="KW-0472">Membrane</keyword>
<dbReference type="InterPro" id="IPR000945">
    <property type="entry name" value="DBH-like"/>
</dbReference>
<dbReference type="Gene3D" id="2.60.120.310">
    <property type="entry name" value="Copper type II, ascorbate-dependent monooxygenase, N-terminal domain"/>
    <property type="match status" value="1"/>
</dbReference>
<dbReference type="InterPro" id="IPR024548">
    <property type="entry name" value="Cu2_monoox_C"/>
</dbReference>
<dbReference type="InterPro" id="IPR014784">
    <property type="entry name" value="Cu2_ascorb_mOase-like_C"/>
</dbReference>
<name>A0AAE0SAX9_9BIVA</name>
<evidence type="ECO:0000259" key="4">
    <source>
        <dbReference type="Pfam" id="PF01082"/>
    </source>
</evidence>
<evidence type="ECO:0000313" key="7">
    <source>
        <dbReference type="EMBL" id="KAK3588010.1"/>
    </source>
</evidence>
<protein>
    <submittedName>
        <fullName evidence="7">Uncharacterized protein</fullName>
    </submittedName>
</protein>
<reference evidence="7" key="3">
    <citation type="submission" date="2023-05" db="EMBL/GenBank/DDBJ databases">
        <authorList>
            <person name="Smith C.H."/>
        </authorList>
    </citation>
    <scope>NUCLEOTIDE SEQUENCE</scope>
    <source>
        <strain evidence="7">CHS0354</strain>
        <tissue evidence="7">Mantle</tissue>
    </source>
</reference>
<feature type="domain" description="Temptin Cys/Cys disulfide" evidence="6">
    <location>
        <begin position="22"/>
        <end position="119"/>
    </location>
</feature>
<dbReference type="GO" id="GO:0005507">
    <property type="term" value="F:copper ion binding"/>
    <property type="evidence" value="ECO:0007669"/>
    <property type="project" value="InterPro"/>
</dbReference>
<proteinExistence type="predicted"/>
<comment type="caution">
    <text evidence="7">The sequence shown here is derived from an EMBL/GenBank/DDBJ whole genome shotgun (WGS) entry which is preliminary data.</text>
</comment>
<dbReference type="Pfam" id="PF24784">
    <property type="entry name" value="Temptin_C"/>
    <property type="match status" value="1"/>
</dbReference>
<reference evidence="7" key="1">
    <citation type="journal article" date="2021" name="Genome Biol. Evol.">
        <title>A High-Quality Reference Genome for a Parasitic Bivalve with Doubly Uniparental Inheritance (Bivalvia: Unionida).</title>
        <authorList>
            <person name="Smith C.H."/>
        </authorList>
    </citation>
    <scope>NUCLEOTIDE SEQUENCE</scope>
    <source>
        <strain evidence="7">CHS0354</strain>
    </source>
</reference>
<dbReference type="Proteomes" id="UP001195483">
    <property type="component" value="Unassembled WGS sequence"/>
</dbReference>
<dbReference type="InterPro" id="IPR057626">
    <property type="entry name" value="S-S_Temptin"/>
</dbReference>
<evidence type="ECO:0000256" key="2">
    <source>
        <dbReference type="ARBA" id="ARBA00023180"/>
    </source>
</evidence>
<dbReference type="AlphaFoldDB" id="A0AAE0SAX9"/>
<dbReference type="InterPro" id="IPR000323">
    <property type="entry name" value="Cu2_ascorb_mOase_N"/>
</dbReference>
<dbReference type="SUPFAM" id="SSF49742">
    <property type="entry name" value="PHM/PNGase F"/>
    <property type="match status" value="2"/>
</dbReference>
<dbReference type="GO" id="GO:0004500">
    <property type="term" value="F:dopamine beta-monooxygenase activity"/>
    <property type="evidence" value="ECO:0007669"/>
    <property type="project" value="InterPro"/>
</dbReference>
<dbReference type="InterPro" id="IPR008977">
    <property type="entry name" value="PHM/PNGase_F_dom_sf"/>
</dbReference>
<dbReference type="Pfam" id="PF03712">
    <property type="entry name" value="Cu2_monoox_C"/>
    <property type="match status" value="1"/>
</dbReference>
<dbReference type="Gene3D" id="2.60.120.230">
    <property type="match status" value="1"/>
</dbReference>
<evidence type="ECO:0000256" key="3">
    <source>
        <dbReference type="SAM" id="Phobius"/>
    </source>
</evidence>
<sequence>MANRRFCHSVWLNIIYLISYVTCYLQFQTIIPNGNNVINPCAKRATWKGVGHKNPDGGDNLNPFGKDFFNFGKIWNETLCRTDSDGDGKTNGEELGDPQCKWNPSNKSLFTNETSHPGICEPMDNPECKKLNSWFQCETEFRCEALQASDVKNFTLRMPETRVPPEETTYMCMVFTVPSNGVYDIIAGTPVLNNTSVIHHMLIYGCDEFNSKVSIPTSPFTCGMGSRREECRHLVAAWALGSNGFCLPDETGIRIGTNHSKRMMVQLHWTNFQKRPDYLDSSGMTFFYTSKIRTYEMGMLSVGQMYLEIPPGGKSVSFTGGCTSFCSKKYMTDPLRITAAFNHMHYLGRSQEISVIREGVMVHKIINEDNYTFDNQKIFWMKEPIEIRPGDQISTTCTFQSKADSNKTVYFGEGTADEMCFGFLLFYPKKHFPGGSSCQSWKSVPMCKVLHMRDRNEGNIVDDCDVSKFSSNISLREMTKVLQNCSNVCSEKIQSIIRHPCLKNDIGDYMRQVGISDFQDGELFLKAVKTCSEVGNEKCDLQSATTIVQAYSMFLIILIQISSVFPMLS</sequence>
<organism evidence="7 8">
    <name type="scientific">Potamilus streckersoni</name>
    <dbReference type="NCBI Taxonomy" id="2493646"/>
    <lineage>
        <taxon>Eukaryota</taxon>
        <taxon>Metazoa</taxon>
        <taxon>Spiralia</taxon>
        <taxon>Lophotrochozoa</taxon>
        <taxon>Mollusca</taxon>
        <taxon>Bivalvia</taxon>
        <taxon>Autobranchia</taxon>
        <taxon>Heteroconchia</taxon>
        <taxon>Palaeoheterodonta</taxon>
        <taxon>Unionida</taxon>
        <taxon>Unionoidea</taxon>
        <taxon>Unionidae</taxon>
        <taxon>Ambleminae</taxon>
        <taxon>Lampsilini</taxon>
        <taxon>Potamilus</taxon>
    </lineage>
</organism>
<dbReference type="EMBL" id="JAEAOA010000895">
    <property type="protein sequence ID" value="KAK3588010.1"/>
    <property type="molecule type" value="Genomic_DNA"/>
</dbReference>
<evidence type="ECO:0000259" key="6">
    <source>
        <dbReference type="Pfam" id="PF24784"/>
    </source>
</evidence>
<keyword evidence="8" id="KW-1185">Reference proteome</keyword>
<dbReference type="PANTHER" id="PTHR10157">
    <property type="entry name" value="DOPAMINE BETA HYDROXYLASE RELATED"/>
    <property type="match status" value="1"/>
</dbReference>
<feature type="domain" description="Copper type II ascorbate-dependent monooxygenase C-terminal" evidence="5">
    <location>
        <begin position="296"/>
        <end position="431"/>
    </location>
</feature>